<dbReference type="AlphaFoldDB" id="A0A067Q924"/>
<sequence length="569" mass="63159">MLVNRTDSSVRDNLFQDDDASSDTSITSSVHDVPKLEKLFYYFDIRGDGCLGPKLIYKTAKDTFTPPTGPENDPRPIRLLQVDDHAQLGKDDLWATVRDKVGELLNKRQILFTSIDLVRFGWEESGTDGRANKVISGVTIWVGVQEDSTTGDVAFESSQDILGVLKQHGIDDIDVAFRESEARLLTGPPLLAPVDDHDHLKNVIHSVTTALGLPIAGEKTPKSQGTLGFYFRIGKDPYGVTARHVLFDVNQANTEYTYPSAPKKNVILMGTKAFDDFLDSIQAEIGSLNSTVTFLKKSIASYTGKLQLAAKLATAEADLEKTNAKIKALKDFFVMMQKDWSDPKSRVIGHVVWAPPITGNTPPHGYTQDVCVIKLNKGRFWPNFVHNVVSLEVPNLTVLIPGVKIDPGKFMSMMYGRFDEFDFDYPVDRHLFKLWGILTAEQINHPTVKDFDDIPVRFVIKNGYSTGTTIGRLNRFESKTRMYGLTGTFDSIEAPVLPYGKNQYFDTFSRGGDSGSIVAGPKGEFVSLLTGGTGPSESVDITFTTPMHWLWNELILVKFPGANLNFDEN</sequence>
<protein>
    <submittedName>
        <fullName evidence="3">Uncharacterized protein</fullName>
    </submittedName>
</protein>
<feature type="coiled-coil region" evidence="1">
    <location>
        <begin position="305"/>
        <end position="332"/>
    </location>
</feature>
<dbReference type="EMBL" id="KL197710">
    <property type="protein sequence ID" value="KDQ63439.1"/>
    <property type="molecule type" value="Genomic_DNA"/>
</dbReference>
<keyword evidence="4" id="KW-1185">Reference proteome</keyword>
<dbReference type="Proteomes" id="UP000027265">
    <property type="component" value="Unassembled WGS sequence"/>
</dbReference>
<evidence type="ECO:0000256" key="1">
    <source>
        <dbReference type="SAM" id="Coils"/>
    </source>
</evidence>
<dbReference type="InParanoid" id="A0A067Q924"/>
<evidence type="ECO:0000313" key="3">
    <source>
        <dbReference type="EMBL" id="KDQ63439.1"/>
    </source>
</evidence>
<gene>
    <name evidence="3" type="ORF">JAAARDRAFT_169256</name>
</gene>
<dbReference type="OrthoDB" id="5424209at2759"/>
<reference evidence="4" key="1">
    <citation type="journal article" date="2014" name="Proc. Natl. Acad. Sci. U.S.A.">
        <title>Extensive sampling of basidiomycete genomes demonstrates inadequacy of the white-rot/brown-rot paradigm for wood decay fungi.</title>
        <authorList>
            <person name="Riley R."/>
            <person name="Salamov A.A."/>
            <person name="Brown D.W."/>
            <person name="Nagy L.G."/>
            <person name="Floudas D."/>
            <person name="Held B.W."/>
            <person name="Levasseur A."/>
            <person name="Lombard V."/>
            <person name="Morin E."/>
            <person name="Otillar R."/>
            <person name="Lindquist E.A."/>
            <person name="Sun H."/>
            <person name="LaButti K.M."/>
            <person name="Schmutz J."/>
            <person name="Jabbour D."/>
            <person name="Luo H."/>
            <person name="Baker S.E."/>
            <person name="Pisabarro A.G."/>
            <person name="Walton J.D."/>
            <person name="Blanchette R.A."/>
            <person name="Henrissat B."/>
            <person name="Martin F."/>
            <person name="Cullen D."/>
            <person name="Hibbett D.S."/>
            <person name="Grigoriev I.V."/>
        </authorList>
    </citation>
    <scope>NUCLEOTIDE SEQUENCE [LARGE SCALE GENOMIC DNA]</scope>
    <source>
        <strain evidence="4">MUCL 33604</strain>
    </source>
</reference>
<feature type="region of interest" description="Disordered" evidence="2">
    <location>
        <begin position="1"/>
        <end position="27"/>
    </location>
</feature>
<name>A0A067Q924_9AGAM</name>
<keyword evidence="1" id="KW-0175">Coiled coil</keyword>
<accession>A0A067Q924</accession>
<dbReference type="HOGENOM" id="CLU_024804_0_0_1"/>
<evidence type="ECO:0000313" key="4">
    <source>
        <dbReference type="Proteomes" id="UP000027265"/>
    </source>
</evidence>
<organism evidence="3 4">
    <name type="scientific">Jaapia argillacea MUCL 33604</name>
    <dbReference type="NCBI Taxonomy" id="933084"/>
    <lineage>
        <taxon>Eukaryota</taxon>
        <taxon>Fungi</taxon>
        <taxon>Dikarya</taxon>
        <taxon>Basidiomycota</taxon>
        <taxon>Agaricomycotina</taxon>
        <taxon>Agaricomycetes</taxon>
        <taxon>Agaricomycetidae</taxon>
        <taxon>Jaapiales</taxon>
        <taxon>Jaapiaceae</taxon>
        <taxon>Jaapia</taxon>
    </lineage>
</organism>
<proteinExistence type="predicted"/>
<evidence type="ECO:0000256" key="2">
    <source>
        <dbReference type="SAM" id="MobiDB-lite"/>
    </source>
</evidence>